<dbReference type="InterPro" id="IPR034016">
    <property type="entry name" value="M1_APN-typ"/>
</dbReference>
<keyword evidence="18 22" id="KW-0472">Membrane</keyword>
<dbReference type="SUPFAM" id="SSF55486">
    <property type="entry name" value="Metalloproteases ('zincins'), catalytic domain"/>
    <property type="match status" value="1"/>
</dbReference>
<evidence type="ECO:0000256" key="9">
    <source>
        <dbReference type="ARBA" id="ARBA00022670"/>
    </source>
</evidence>
<dbReference type="Gene3D" id="1.25.50.20">
    <property type="match status" value="2"/>
</dbReference>
<dbReference type="EC" id="3.4.11.7" evidence="6"/>
<feature type="domain" description="ERAP1-like C-terminal" evidence="24">
    <location>
        <begin position="727"/>
        <end position="916"/>
    </location>
</feature>
<dbReference type="InterPro" id="IPR001930">
    <property type="entry name" value="Peptidase_M1"/>
</dbReference>
<comment type="subunit">
    <text evidence="5">Homodimer; disulfide-linked.</text>
</comment>
<sequence>MEGMDFEDRKSKRYCMKTKHVAIICGVVVIVGLAVGLGVGLSRPKSQKPSEGTDQPTTDQPTTDQPHPPVDLGPCPPKDDDTGDWRHFRLPTYVKPIHYDLEIKPEMEADTYSGTVNISIALEKPTSYLWLHLRETKITEMPTLQKSSGQQITVNDCFEYNPQEYIVMKAAAELPVTGENDPYMLTLKFQGWLNGSLVGFYRTTYTENGQIKSFTKMSVESGERNSTNRKLINAKKETHRQNEISVAFSQFQGVVSGYAQDSNPKMCYSGSIAATDHEPTDARKSFPCFDEPNKKATYNISIIHQDVYQALSNMPVQQTIQLGGGWNRTTFEKSVPMSTYLVCFAVHQFAWEERISASGKRLRVYAQPQQIHTAQYAANVTKVVFDFFEKYFNMSYSLPKLDKIAIPDFGTGAMENWGLITYRETNLLYDPEESATSNKQRVAAVIAHELVHQWFGNIVTMDWWDDLWLNEGFASYFEFLGANATEPDWQMLEQVLIDDVLPVMKDDSLLSSHPIVVDVSSPAEITSVFDGISYSKAQTSCDTQGASILRMIQDWITPELFQKGCQVYLKKYQFQNAKTQQFWEALEEASNKPVKEVMDTWTRQMGYPVLEMGDNLVLTQKRFLLDPNANASHPPSDLGYKWNIPVKTGLGNSTSYTFYNASDSAGITVGASSDTFVNINTDHIGFYRVNYDSQNWARLSSLLFLNHKNFSVADRAGILDDVFSLARLLRASVLDFACSMGDPDSLKNASDLFNQWLQGKPIAANLRLIVYRYGMQNSGNETSWNYMFQKYQETTLAQEKEKLLYGLASVKNITLLDRYLKYISTSLIKSQDVFTVLRYISYNTYGKTMAWDWIRLNWQYLVDRFTINDRTLGRIVTITQNFNTELQLWQMENFFEKYPNAGAGELPRSQSLEQVKSNIKWLKENKEEIQMWLEAQQVPQLPSQTATEERQAPGMKVNQCKLGGEPEETTQSAQDTVGFLVCKQTLLGHVELLTHQHASVQPVFLLGKNTMCRTLALVLIELDEVYPRPPLKLVKVLLDGILSLQHVDCTTELGVVSKLSEGALNPTVHVADKDVKWHWSPYQPLKNLSSETEKCKLCFKKQQALP</sequence>
<evidence type="ECO:0000256" key="16">
    <source>
        <dbReference type="ARBA" id="ARBA00022989"/>
    </source>
</evidence>
<dbReference type="InterPro" id="IPR050344">
    <property type="entry name" value="Peptidase_M1_aminopeptidases"/>
</dbReference>
<comment type="similarity">
    <text evidence="4">Belongs to the peptidase M1 family.</text>
</comment>
<evidence type="ECO:0000256" key="15">
    <source>
        <dbReference type="ARBA" id="ARBA00022968"/>
    </source>
</evidence>
<evidence type="ECO:0000256" key="13">
    <source>
        <dbReference type="ARBA" id="ARBA00022833"/>
    </source>
</evidence>
<evidence type="ECO:0000256" key="3">
    <source>
        <dbReference type="ARBA" id="ARBA00004401"/>
    </source>
</evidence>
<dbReference type="InterPro" id="IPR024571">
    <property type="entry name" value="ERAP1-like_C_dom"/>
</dbReference>
<evidence type="ECO:0000256" key="4">
    <source>
        <dbReference type="ARBA" id="ARBA00010136"/>
    </source>
</evidence>
<evidence type="ECO:0000256" key="20">
    <source>
        <dbReference type="ARBA" id="ARBA00023180"/>
    </source>
</evidence>
<comment type="caution">
    <text evidence="26">The sequence shown here is derived from an EMBL/GenBank/DDBJ whole genome shotgun (WGS) entry which is preliminary data.</text>
</comment>
<dbReference type="Gene3D" id="2.60.40.1910">
    <property type="match status" value="1"/>
</dbReference>
<evidence type="ECO:0000256" key="21">
    <source>
        <dbReference type="SAM" id="MobiDB-lite"/>
    </source>
</evidence>
<accession>A0ABQ9CW79</accession>
<dbReference type="InterPro" id="IPR014782">
    <property type="entry name" value="Peptidase_M1_dom"/>
</dbReference>
<keyword evidence="20" id="KW-0325">Glycoprotein</keyword>
<evidence type="ECO:0000256" key="19">
    <source>
        <dbReference type="ARBA" id="ARBA00023157"/>
    </source>
</evidence>
<protein>
    <recommendedName>
        <fullName evidence="6">glutamyl aminopeptidase</fullName>
        <ecNumber evidence="6">3.4.11.7</ecNumber>
    </recommendedName>
</protein>
<dbReference type="Proteomes" id="UP001145742">
    <property type="component" value="Unassembled WGS sequence"/>
</dbReference>
<dbReference type="Gene3D" id="2.60.40.1730">
    <property type="entry name" value="tricorn interacting facor f3 domain"/>
    <property type="match status" value="1"/>
</dbReference>
<dbReference type="PRINTS" id="PR00756">
    <property type="entry name" value="ALADIPTASE"/>
</dbReference>
<feature type="compositionally biased region" description="Low complexity" evidence="21">
    <location>
        <begin position="53"/>
        <end position="65"/>
    </location>
</feature>
<evidence type="ECO:0000313" key="27">
    <source>
        <dbReference type="Proteomes" id="UP001145742"/>
    </source>
</evidence>
<keyword evidence="11" id="KW-0479">Metal-binding</keyword>
<feature type="transmembrane region" description="Helical" evidence="22">
    <location>
        <begin position="21"/>
        <end position="41"/>
    </location>
</feature>
<evidence type="ECO:0000256" key="5">
    <source>
        <dbReference type="ARBA" id="ARBA00011748"/>
    </source>
</evidence>
<dbReference type="Gene3D" id="1.10.390.10">
    <property type="entry name" value="Neutral Protease Domain 2"/>
    <property type="match status" value="1"/>
</dbReference>
<evidence type="ECO:0000256" key="8">
    <source>
        <dbReference type="ARBA" id="ARBA00022475"/>
    </source>
</evidence>
<evidence type="ECO:0000256" key="18">
    <source>
        <dbReference type="ARBA" id="ARBA00023136"/>
    </source>
</evidence>
<feature type="domain" description="Aminopeptidase N-like N-terminal" evidence="25">
    <location>
        <begin position="95"/>
        <end position="214"/>
    </location>
</feature>
<feature type="domain" description="Peptidase M1 membrane alanine aminopeptidase" evidence="23">
    <location>
        <begin position="376"/>
        <end position="601"/>
    </location>
</feature>
<keyword evidence="7 26" id="KW-0031">Aminopeptidase</keyword>
<keyword evidence="8" id="KW-1003">Cell membrane</keyword>
<dbReference type="EMBL" id="WHWB01034599">
    <property type="protein sequence ID" value="KAJ7407487.1"/>
    <property type="molecule type" value="Genomic_DNA"/>
</dbReference>
<name>A0ABQ9CW79_9PASS</name>
<feature type="compositionally biased region" description="Pro residues" evidence="21">
    <location>
        <begin position="66"/>
        <end position="76"/>
    </location>
</feature>
<keyword evidence="12" id="KW-0378">Hydrolase</keyword>
<keyword evidence="27" id="KW-1185">Reference proteome</keyword>
<keyword evidence="13" id="KW-0862">Zinc</keyword>
<dbReference type="InterPro" id="IPR045357">
    <property type="entry name" value="Aminopeptidase_N-like_N"/>
</dbReference>
<organism evidence="26 27">
    <name type="scientific">Willisornis vidua</name>
    <name type="common">Xingu scale-backed antbird</name>
    <dbReference type="NCBI Taxonomy" id="1566151"/>
    <lineage>
        <taxon>Eukaryota</taxon>
        <taxon>Metazoa</taxon>
        <taxon>Chordata</taxon>
        <taxon>Craniata</taxon>
        <taxon>Vertebrata</taxon>
        <taxon>Euteleostomi</taxon>
        <taxon>Archelosauria</taxon>
        <taxon>Archosauria</taxon>
        <taxon>Dinosauria</taxon>
        <taxon>Saurischia</taxon>
        <taxon>Theropoda</taxon>
        <taxon>Coelurosauria</taxon>
        <taxon>Aves</taxon>
        <taxon>Neognathae</taxon>
        <taxon>Neoaves</taxon>
        <taxon>Telluraves</taxon>
        <taxon>Australaves</taxon>
        <taxon>Passeriformes</taxon>
        <taxon>Thamnophilidae</taxon>
        <taxon>Willisornis</taxon>
    </lineage>
</organism>
<evidence type="ECO:0000256" key="12">
    <source>
        <dbReference type="ARBA" id="ARBA00022801"/>
    </source>
</evidence>
<keyword evidence="14" id="KW-0106">Calcium</keyword>
<keyword evidence="15" id="KW-0735">Signal-anchor</keyword>
<evidence type="ECO:0000256" key="1">
    <source>
        <dbReference type="ARBA" id="ARBA00001703"/>
    </source>
</evidence>
<dbReference type="GO" id="GO:0004177">
    <property type="term" value="F:aminopeptidase activity"/>
    <property type="evidence" value="ECO:0007669"/>
    <property type="project" value="UniProtKB-KW"/>
</dbReference>
<keyword evidence="16 22" id="KW-1133">Transmembrane helix</keyword>
<evidence type="ECO:0000256" key="11">
    <source>
        <dbReference type="ARBA" id="ARBA00022723"/>
    </source>
</evidence>
<keyword evidence="19" id="KW-1015">Disulfide bond</keyword>
<dbReference type="PANTHER" id="PTHR11533">
    <property type="entry name" value="PROTEASE M1 ZINC METALLOPROTEASE"/>
    <property type="match status" value="1"/>
</dbReference>
<evidence type="ECO:0000259" key="23">
    <source>
        <dbReference type="Pfam" id="PF01433"/>
    </source>
</evidence>
<evidence type="ECO:0000256" key="22">
    <source>
        <dbReference type="SAM" id="Phobius"/>
    </source>
</evidence>
<dbReference type="Pfam" id="PF01433">
    <property type="entry name" value="Peptidase_M1"/>
    <property type="match status" value="1"/>
</dbReference>
<dbReference type="PANTHER" id="PTHR11533:SF276">
    <property type="entry name" value="GLUTAMYL AMINOPEPTIDASE"/>
    <property type="match status" value="1"/>
</dbReference>
<keyword evidence="9" id="KW-0645">Protease</keyword>
<dbReference type="Pfam" id="PF17900">
    <property type="entry name" value="Peptidase_M1_N"/>
    <property type="match status" value="2"/>
</dbReference>
<evidence type="ECO:0000256" key="14">
    <source>
        <dbReference type="ARBA" id="ARBA00022837"/>
    </source>
</evidence>
<dbReference type="SUPFAM" id="SSF63737">
    <property type="entry name" value="Leukotriene A4 hydrolase N-terminal domain"/>
    <property type="match status" value="2"/>
</dbReference>
<keyword evidence="10 22" id="KW-0812">Transmembrane</keyword>
<dbReference type="CDD" id="cd09601">
    <property type="entry name" value="M1_APN-Q_like"/>
    <property type="match status" value="1"/>
</dbReference>
<dbReference type="InterPro" id="IPR027268">
    <property type="entry name" value="Peptidase_M4/M1_CTD_sf"/>
</dbReference>
<evidence type="ECO:0000313" key="26">
    <source>
        <dbReference type="EMBL" id="KAJ7407487.1"/>
    </source>
</evidence>
<evidence type="ECO:0000256" key="6">
    <source>
        <dbReference type="ARBA" id="ARBA00012567"/>
    </source>
</evidence>
<evidence type="ECO:0000256" key="7">
    <source>
        <dbReference type="ARBA" id="ARBA00022438"/>
    </source>
</evidence>
<feature type="region of interest" description="Disordered" evidence="21">
    <location>
        <begin position="42"/>
        <end position="81"/>
    </location>
</feature>
<dbReference type="Pfam" id="PF11838">
    <property type="entry name" value="ERAP1_C"/>
    <property type="match status" value="1"/>
</dbReference>
<evidence type="ECO:0000256" key="10">
    <source>
        <dbReference type="ARBA" id="ARBA00022692"/>
    </source>
</evidence>
<keyword evidence="17" id="KW-0482">Metalloprotease</keyword>
<gene>
    <name evidence="26" type="primary">ENPEP</name>
    <name evidence="26" type="ORF">WISP_126393</name>
</gene>
<evidence type="ECO:0000259" key="25">
    <source>
        <dbReference type="Pfam" id="PF17900"/>
    </source>
</evidence>
<comment type="catalytic activity">
    <reaction evidence="1">
        <text>Release of N-terminal glutamate (and to a lesser extent aspartate) from a peptide.</text>
        <dbReference type="EC" id="3.4.11.7"/>
    </reaction>
</comment>
<evidence type="ECO:0000256" key="2">
    <source>
        <dbReference type="ARBA" id="ARBA00001947"/>
    </source>
</evidence>
<evidence type="ECO:0000259" key="24">
    <source>
        <dbReference type="Pfam" id="PF11838"/>
    </source>
</evidence>
<comment type="cofactor">
    <cofactor evidence="2">
        <name>Zn(2+)</name>
        <dbReference type="ChEBI" id="CHEBI:29105"/>
    </cofactor>
</comment>
<dbReference type="InterPro" id="IPR042097">
    <property type="entry name" value="Aminopeptidase_N-like_N_sf"/>
</dbReference>
<proteinExistence type="inferred from homology"/>
<evidence type="ECO:0000256" key="17">
    <source>
        <dbReference type="ARBA" id="ARBA00023049"/>
    </source>
</evidence>
<reference evidence="26" key="1">
    <citation type="submission" date="2019-10" db="EMBL/GenBank/DDBJ databases">
        <authorList>
            <person name="Soares A.E.R."/>
            <person name="Aleixo A."/>
            <person name="Schneider P."/>
            <person name="Miyaki C.Y."/>
            <person name="Schneider M.P."/>
            <person name="Mello C."/>
            <person name="Vasconcelos A.T.R."/>
        </authorList>
    </citation>
    <scope>NUCLEOTIDE SEQUENCE</scope>
    <source>
        <tissue evidence="26">Muscle</tissue>
    </source>
</reference>
<feature type="domain" description="Aminopeptidase N-like N-terminal" evidence="25">
    <location>
        <begin position="218"/>
        <end position="341"/>
    </location>
</feature>
<comment type="subcellular location">
    <subcellularLocation>
        <location evidence="3">Cell membrane</location>
        <topology evidence="3">Single-pass type II membrane protein</topology>
    </subcellularLocation>
</comment>